<name>A0A8X6FVF8_TRICU</name>
<dbReference type="AlphaFoldDB" id="A0A8X6FVF8"/>
<comment type="caution">
    <text evidence="1">The sequence shown here is derived from an EMBL/GenBank/DDBJ whole genome shotgun (WGS) entry which is preliminary data.</text>
</comment>
<dbReference type="SUPFAM" id="SSF52821">
    <property type="entry name" value="Rhodanese/Cell cycle control phosphatase"/>
    <property type="match status" value="1"/>
</dbReference>
<dbReference type="Proteomes" id="UP000887116">
    <property type="component" value="Unassembled WGS sequence"/>
</dbReference>
<organism evidence="1 2">
    <name type="scientific">Trichonephila clavata</name>
    <name type="common">Joro spider</name>
    <name type="synonym">Nephila clavata</name>
    <dbReference type="NCBI Taxonomy" id="2740835"/>
    <lineage>
        <taxon>Eukaryota</taxon>
        <taxon>Metazoa</taxon>
        <taxon>Ecdysozoa</taxon>
        <taxon>Arthropoda</taxon>
        <taxon>Chelicerata</taxon>
        <taxon>Arachnida</taxon>
        <taxon>Araneae</taxon>
        <taxon>Araneomorphae</taxon>
        <taxon>Entelegynae</taxon>
        <taxon>Araneoidea</taxon>
        <taxon>Nephilidae</taxon>
        <taxon>Trichonephila</taxon>
    </lineage>
</organism>
<keyword evidence="2" id="KW-1185">Reference proteome</keyword>
<evidence type="ECO:0000313" key="2">
    <source>
        <dbReference type="Proteomes" id="UP000887116"/>
    </source>
</evidence>
<dbReference type="EMBL" id="BMAO01003769">
    <property type="protein sequence ID" value="GFQ90112.1"/>
    <property type="molecule type" value="Genomic_DNA"/>
</dbReference>
<protein>
    <submittedName>
        <fullName evidence="1">Uncharacterized protein</fullName>
    </submittedName>
</protein>
<proteinExistence type="predicted"/>
<dbReference type="InterPro" id="IPR036873">
    <property type="entry name" value="Rhodanese-like_dom_sf"/>
</dbReference>
<accession>A0A8X6FVF8</accession>
<gene>
    <name evidence="1" type="ORF">TNCT_587991</name>
</gene>
<reference evidence="1" key="1">
    <citation type="submission" date="2020-07" db="EMBL/GenBank/DDBJ databases">
        <title>Multicomponent nature underlies the extraordinary mechanical properties of spider dragline silk.</title>
        <authorList>
            <person name="Kono N."/>
            <person name="Nakamura H."/>
            <person name="Mori M."/>
            <person name="Yoshida Y."/>
            <person name="Ohtoshi R."/>
            <person name="Malay A.D."/>
            <person name="Moran D.A.P."/>
            <person name="Tomita M."/>
            <person name="Numata K."/>
            <person name="Arakawa K."/>
        </authorList>
    </citation>
    <scope>NUCLEOTIDE SEQUENCE</scope>
</reference>
<evidence type="ECO:0000313" key="1">
    <source>
        <dbReference type="EMBL" id="GFQ90112.1"/>
    </source>
</evidence>
<sequence length="123" mass="14132">MVNNSSLVLKKLEFPFLRSVCNLRQDVEFSVESSGRQKKRTNVLLGFGKRDLSDESSSSSQVIQRKVVKLPYLLLDVRTKEEFLECHFKTGVLIDITIDKGTLSNRNKTESTQDSWGRQFLTF</sequence>
<dbReference type="OrthoDB" id="10627048at2759"/>